<accession>A0A2S4PQ93</accession>
<comment type="caution">
    <text evidence="14">Lacks conserved residue(s) required for the propagation of feature annotation.</text>
</comment>
<feature type="transmembrane region" description="Helical" evidence="14">
    <location>
        <begin position="125"/>
        <end position="146"/>
    </location>
</feature>
<feature type="transmembrane region" description="Helical" evidence="14">
    <location>
        <begin position="166"/>
        <end position="184"/>
    </location>
</feature>
<evidence type="ECO:0000256" key="5">
    <source>
        <dbReference type="ARBA" id="ARBA00022676"/>
    </source>
</evidence>
<dbReference type="GO" id="GO:0005789">
    <property type="term" value="C:endoplasmic reticulum membrane"/>
    <property type="evidence" value="ECO:0007669"/>
    <property type="project" value="UniProtKB-SubCell"/>
</dbReference>
<evidence type="ECO:0000256" key="11">
    <source>
        <dbReference type="ARBA" id="ARBA00044743"/>
    </source>
</evidence>
<gene>
    <name evidence="15" type="ORF">EPUL_003619</name>
</gene>
<evidence type="ECO:0000256" key="1">
    <source>
        <dbReference type="ARBA" id="ARBA00004477"/>
    </source>
</evidence>
<organism evidence="15 16">
    <name type="scientific">Erysiphe pulchra</name>
    <dbReference type="NCBI Taxonomy" id="225359"/>
    <lineage>
        <taxon>Eukaryota</taxon>
        <taxon>Fungi</taxon>
        <taxon>Dikarya</taxon>
        <taxon>Ascomycota</taxon>
        <taxon>Pezizomycotina</taxon>
        <taxon>Leotiomycetes</taxon>
        <taxon>Erysiphales</taxon>
        <taxon>Erysiphaceae</taxon>
        <taxon>Erysiphe</taxon>
    </lineage>
</organism>
<keyword evidence="5 14" id="KW-0328">Glycosyltransferase</keyword>
<comment type="function">
    <text evidence="11 14">Dol-P-Man:Man(5)GlcNAc(2)-PP-Dol alpha-1,3-mannosyltransferase that operates in the biosynthetic pathway of dolichol-linked oligosaccharides, the glycan precursors employed in protein asparagine (N)-glycosylation. The assembly of dolichol-linked oligosaccharides begins on the cytosolic side of the endoplasmic reticulum membrane and finishes in its lumen. The sequential addition of sugars to dolichol pyrophosphate produces dolichol-linked oligosaccharides containing fourteen sugars, including two GlcNAcs, nine mannoses and three glucoses. Once assembled, the oligosaccharide is transferred from the lipid to nascent proteins by oligosaccharyltransferases. In the lumen of the endoplasmic reticulum, adds the first dolichyl beta-D-mannosyl phosphate derived mannose in an alpha-1,3 linkage to Man(5)GlcNAc(2)-PP-dolichol to produce Man(6)GlcNAc(2)-PP-dolichol.</text>
</comment>
<comment type="pathway">
    <text evidence="2 14">Protein modification; protein glycosylation.</text>
</comment>
<dbReference type="EC" id="2.4.1.258" evidence="3 14"/>
<evidence type="ECO:0000256" key="7">
    <source>
        <dbReference type="ARBA" id="ARBA00022692"/>
    </source>
</evidence>
<keyword evidence="7 14" id="KW-0812">Transmembrane</keyword>
<dbReference type="Pfam" id="PF05208">
    <property type="entry name" value="ALG3"/>
    <property type="match status" value="1"/>
</dbReference>
<evidence type="ECO:0000256" key="14">
    <source>
        <dbReference type="RuleBase" id="RU364047"/>
    </source>
</evidence>
<keyword evidence="9 14" id="KW-1133">Transmembrane helix</keyword>
<evidence type="ECO:0000313" key="15">
    <source>
        <dbReference type="EMBL" id="POS84210.1"/>
    </source>
</evidence>
<comment type="caution">
    <text evidence="15">The sequence shown here is derived from an EMBL/GenBank/DDBJ whole genome shotgun (WGS) entry which is preliminary data.</text>
</comment>
<protein>
    <recommendedName>
        <fullName evidence="4 14">Dol-P-Man:Man(5)GlcNAc(2)-PP-Dol alpha-1,3-mannosyltransferase</fullName>
        <ecNumber evidence="3 14">2.4.1.258</ecNumber>
    </recommendedName>
    <alternativeName>
        <fullName evidence="14">Dol-P-Man-dependent alpha(1-3)-mannosyltransferase</fullName>
    </alternativeName>
</protein>
<evidence type="ECO:0000256" key="10">
    <source>
        <dbReference type="ARBA" id="ARBA00023136"/>
    </source>
</evidence>
<feature type="transmembrane region" description="Helical" evidence="14">
    <location>
        <begin position="45"/>
        <end position="66"/>
    </location>
</feature>
<dbReference type="PANTHER" id="PTHR12646">
    <property type="entry name" value="NOT56 - RELATED"/>
    <property type="match status" value="1"/>
</dbReference>
<evidence type="ECO:0000256" key="2">
    <source>
        <dbReference type="ARBA" id="ARBA00004922"/>
    </source>
</evidence>
<proteinExistence type="inferred from homology"/>
<keyword evidence="6 14" id="KW-0808">Transferase</keyword>
<evidence type="ECO:0000256" key="8">
    <source>
        <dbReference type="ARBA" id="ARBA00022824"/>
    </source>
</evidence>
<dbReference type="STRING" id="225359.A0A2S4PQ93"/>
<comment type="similarity">
    <text evidence="13">Belongs to the glycosyltransferase ALG3 family.</text>
</comment>
<dbReference type="InterPro" id="IPR007873">
    <property type="entry name" value="Glycosyltransferase_ALG3"/>
</dbReference>
<dbReference type="EMBL" id="PEDP01001127">
    <property type="protein sequence ID" value="POS84210.1"/>
    <property type="molecule type" value="Genomic_DNA"/>
</dbReference>
<keyword evidence="16" id="KW-1185">Reference proteome</keyword>
<comment type="catalytic activity">
    <reaction evidence="12 14">
        <text>an alpha-D-Man-(1-&gt;2)-alpha-D-Man-(1-&gt;2)-alpha-D-Man-(1-&gt;3)-[alpha-D-Man-(1-&gt;6)]-beta-D-Man-(1-&gt;4)-beta-D-GlcNAc-(1-&gt;4)-alpha-D-GlcNAc-diphospho-di-trans,poly-cis-dolichol + a di-trans,poly-cis-dolichyl beta-D-mannosyl phosphate = an alpha-D-Man-(1-&gt;2)-alpha-D-Man-(1-&gt;2)-alpha-D-Man-(1-&gt;3)-[alpha-D-Man-(1-&gt;3)-alpha-D-Man-(1-&gt;6)]-beta-D-Man-(1-&gt;4)-beta-D-GlcNAc-(1-&gt;4)-alpha-D-GlcNAc-diphospho-di-trans,poly-cis-dolichol + a di-trans,poly-cis-dolichyl phosphate + H(+)</text>
        <dbReference type="Rhea" id="RHEA:29527"/>
        <dbReference type="Rhea" id="RHEA-COMP:19498"/>
        <dbReference type="Rhea" id="RHEA-COMP:19501"/>
        <dbReference type="Rhea" id="RHEA-COMP:19516"/>
        <dbReference type="Rhea" id="RHEA-COMP:19517"/>
        <dbReference type="ChEBI" id="CHEBI:15378"/>
        <dbReference type="ChEBI" id="CHEBI:57683"/>
        <dbReference type="ChEBI" id="CHEBI:58211"/>
        <dbReference type="ChEBI" id="CHEBI:132515"/>
        <dbReference type="ChEBI" id="CHEBI:132516"/>
        <dbReference type="EC" id="2.4.1.258"/>
    </reaction>
    <physiologicalReaction direction="left-to-right" evidence="12 14">
        <dbReference type="Rhea" id="RHEA:29528"/>
    </physiologicalReaction>
</comment>
<dbReference type="OrthoDB" id="20028at2759"/>
<keyword evidence="8 14" id="KW-0256">Endoplasmic reticulum</keyword>
<dbReference type="UniPathway" id="UPA00378"/>
<evidence type="ECO:0000256" key="3">
    <source>
        <dbReference type="ARBA" id="ARBA00011964"/>
    </source>
</evidence>
<dbReference type="PANTHER" id="PTHR12646:SF0">
    <property type="entry name" value="DOL-P-MAN:MAN(5)GLCNAC(2)-PP-DOL ALPHA-1,3-MANNOSYLTRANSFERASE"/>
    <property type="match status" value="1"/>
</dbReference>
<evidence type="ECO:0000256" key="4">
    <source>
        <dbReference type="ARBA" id="ARBA00015561"/>
    </source>
</evidence>
<evidence type="ECO:0000313" key="16">
    <source>
        <dbReference type="Proteomes" id="UP000237438"/>
    </source>
</evidence>
<reference evidence="15 16" key="1">
    <citation type="submission" date="2017-10" db="EMBL/GenBank/DDBJ databases">
        <title>Development of genomic resources for the powdery mildew, Erysiphe pulchra.</title>
        <authorList>
            <person name="Wadl P.A."/>
            <person name="Mack B.M."/>
            <person name="Moore G."/>
            <person name="Beltz S.B."/>
        </authorList>
    </citation>
    <scope>NUCLEOTIDE SEQUENCE [LARGE SCALE GENOMIC DNA]</scope>
    <source>
        <strain evidence="15">Cflorida</strain>
    </source>
</reference>
<evidence type="ECO:0000256" key="12">
    <source>
        <dbReference type="ARBA" id="ARBA00049506"/>
    </source>
</evidence>
<evidence type="ECO:0000256" key="9">
    <source>
        <dbReference type="ARBA" id="ARBA00022989"/>
    </source>
</evidence>
<comment type="subcellular location">
    <subcellularLocation>
        <location evidence="1 14">Endoplasmic reticulum membrane</location>
        <topology evidence="1 14">Multi-pass membrane protein</topology>
    </subcellularLocation>
</comment>
<evidence type="ECO:0000256" key="6">
    <source>
        <dbReference type="ARBA" id="ARBA00022679"/>
    </source>
</evidence>
<keyword evidence="10 14" id="KW-0472">Membrane</keyword>
<dbReference type="Proteomes" id="UP000237438">
    <property type="component" value="Unassembled WGS sequence"/>
</dbReference>
<name>A0A2S4PQ93_9PEZI</name>
<dbReference type="GO" id="GO:0052925">
    <property type="term" value="F:dol-P-Man:Man(5)GlcNAc(2)-PP-Dol alpha-1,3-mannosyltransferase activity"/>
    <property type="evidence" value="ECO:0007669"/>
    <property type="project" value="UniProtKB-EC"/>
</dbReference>
<dbReference type="AlphaFoldDB" id="A0A2S4PQ93"/>
<sequence>MAIPFLSSNAIGYFSKAFEFSRQFNFKWTVNWRFVGETTFLNRKFSIALLAGHLCTIVLFITTRWLRPIQKPIKEVMKNFLKLQMSFEGSQHAISRRTNSNFILTTVLSANAIGFLFARSLHYQFYAYIALASPFLLWRAGLHPIFQYFLWALQEWAWNVYPSTNLSSKVVVIVQLFVIFSIWWSTRKDFICLRDDTLIAKKSS</sequence>
<evidence type="ECO:0000256" key="13">
    <source>
        <dbReference type="ARBA" id="ARBA00093457"/>
    </source>
</evidence>